<feature type="coiled-coil region" evidence="2">
    <location>
        <begin position="425"/>
        <end position="488"/>
    </location>
</feature>
<dbReference type="RefSeq" id="XP_012204661.1">
    <property type="nucleotide sequence ID" value="XM_012349271.1"/>
</dbReference>
<accession>A0A067C236</accession>
<dbReference type="InterPro" id="IPR039478">
    <property type="entry name" value="FAM184A/B_N"/>
</dbReference>
<dbReference type="Pfam" id="PF15665">
    <property type="entry name" value="FAM184"/>
    <property type="match status" value="1"/>
</dbReference>
<evidence type="ECO:0000259" key="4">
    <source>
        <dbReference type="Pfam" id="PF15665"/>
    </source>
</evidence>
<keyword evidence="6" id="KW-1185">Reference proteome</keyword>
<feature type="domain" description="Protein FAM184A/B N-terminal" evidence="4">
    <location>
        <begin position="22"/>
        <end position="226"/>
    </location>
</feature>
<dbReference type="OMA" id="MCKKVAQ"/>
<feature type="coiled-coil region" evidence="2">
    <location>
        <begin position="874"/>
        <end position="952"/>
    </location>
</feature>
<proteinExistence type="predicted"/>
<feature type="coiled-coil region" evidence="2">
    <location>
        <begin position="52"/>
        <end position="103"/>
    </location>
</feature>
<gene>
    <name evidence="5" type="ORF">SPRG_10124</name>
</gene>
<dbReference type="PANTHER" id="PTHR18870">
    <property type="entry name" value="PROTEIN TAG-278-RELATED"/>
    <property type="match status" value="1"/>
</dbReference>
<dbReference type="AlphaFoldDB" id="A0A067C236"/>
<reference evidence="5 6" key="1">
    <citation type="journal article" date="2013" name="PLoS Genet.">
        <title>Distinctive expansion of potential virulence genes in the genome of the oomycete fish pathogen Saprolegnia parasitica.</title>
        <authorList>
            <person name="Jiang R.H."/>
            <person name="de Bruijn I."/>
            <person name="Haas B.J."/>
            <person name="Belmonte R."/>
            <person name="Lobach L."/>
            <person name="Christie J."/>
            <person name="van den Ackerveken G."/>
            <person name="Bottin A."/>
            <person name="Bulone V."/>
            <person name="Diaz-Moreno S.M."/>
            <person name="Dumas B."/>
            <person name="Fan L."/>
            <person name="Gaulin E."/>
            <person name="Govers F."/>
            <person name="Grenville-Briggs L.J."/>
            <person name="Horner N.R."/>
            <person name="Levin J.Z."/>
            <person name="Mammella M."/>
            <person name="Meijer H.J."/>
            <person name="Morris P."/>
            <person name="Nusbaum C."/>
            <person name="Oome S."/>
            <person name="Phillips A.J."/>
            <person name="van Rooyen D."/>
            <person name="Rzeszutek E."/>
            <person name="Saraiva M."/>
            <person name="Secombes C.J."/>
            <person name="Seidl M.F."/>
            <person name="Snel B."/>
            <person name="Stassen J.H."/>
            <person name="Sykes S."/>
            <person name="Tripathy S."/>
            <person name="van den Berg H."/>
            <person name="Vega-Arreguin J.C."/>
            <person name="Wawra S."/>
            <person name="Young S.K."/>
            <person name="Zeng Q."/>
            <person name="Dieguez-Uribeondo J."/>
            <person name="Russ C."/>
            <person name="Tyler B.M."/>
            <person name="van West P."/>
        </authorList>
    </citation>
    <scope>NUCLEOTIDE SEQUENCE [LARGE SCALE GENOMIC DNA]</scope>
    <source>
        <strain evidence="5 6">CBS 223.65</strain>
    </source>
</reference>
<dbReference type="EMBL" id="KK583240">
    <property type="protein sequence ID" value="KDO24593.1"/>
    <property type="molecule type" value="Genomic_DNA"/>
</dbReference>
<feature type="coiled-coil region" evidence="2">
    <location>
        <begin position="243"/>
        <end position="270"/>
    </location>
</feature>
<dbReference type="OrthoDB" id="75801at2759"/>
<evidence type="ECO:0000256" key="1">
    <source>
        <dbReference type="ARBA" id="ARBA00023054"/>
    </source>
</evidence>
<evidence type="ECO:0000256" key="2">
    <source>
        <dbReference type="SAM" id="Coils"/>
    </source>
</evidence>
<evidence type="ECO:0000313" key="6">
    <source>
        <dbReference type="Proteomes" id="UP000030745"/>
    </source>
</evidence>
<feature type="compositionally biased region" description="Polar residues" evidence="3">
    <location>
        <begin position="1066"/>
        <end position="1076"/>
    </location>
</feature>
<feature type="coiled-coil region" evidence="2">
    <location>
        <begin position="319"/>
        <end position="353"/>
    </location>
</feature>
<feature type="region of interest" description="Disordered" evidence="3">
    <location>
        <begin position="1047"/>
        <end position="1098"/>
    </location>
</feature>
<feature type="coiled-coil region" evidence="2">
    <location>
        <begin position="177"/>
        <end position="208"/>
    </location>
</feature>
<sequence length="1098" mass="122994">MAAMDADLQLKMSKKIAQLTKVIFLLNTKNEDAASELQATAASHRRETEAVARDAAAKMASLKESLEKKEAALKGAESLKKIKDRHRTEKQEALAQFQGYKDEVTKAAKASDDSYKRELQAMADDVKKVRAAFHERVASLKASLDAVQAKVHHGSKEADALRKKHSDEVADMVTASNQKYNDMLTAQLNEQDELRAQCQKQLRVMEEAHRRTLVEIQEKTELDMRMAVKRRELECNTSADTLKNEMVSKMERLLAELETLRGSETQLRSEKQVRVRSRRLPDLETQLSALKASSKQVEIEFAAFKKAQQGQSENAEVVVQTLKTQLNERDKQMQLLQDEVQRARLALEAAECDRTALAANLDAVAKARDSNHMELSEKEAAWALEMRAKETELAQRIATLKAHESEVKKLRELIKTNDAHAIKTEDDLKKQLLAAQKKLIEFQAKESELNARVQALKTELAQLHVASKERLDKAVTDANVALAAAKAQLEAESAAALRALEARLALEHQKQIDALMQSAQHVSETQKNDLESKTRALQAELTKSQGAVQTAQDQLAATTKDLAAANKDLTRFKGEAKLLAEQLKLAETASTKEAKEFKQKLGQLEGQRDHDSKALQKERTKCEAAQADLIALRKKLETLTKGHDDALATLRQAHQAQVDDLRATMQASIAKAVEEAQQTMQSNVDEQRGFLLSMHASDLAAVQSQIDVWKQKVTEHEASNAYDRAEFHKLLQAQDDQFRRQLASLEATQRSVVLQLGDEHAAAMASLREAHAATIAKMQQATAETLSAHQAASATALAQAHEAFASEKGMLEKLLERRCAEYDKQIQDEASFHAREVARQVHVAKLEKDREREMLVQTLSDQHRTVVASKEEAIEASQRLVADQADAIRKLQDDLKTQAAVLEHKQDEWRNTQKRLAAEKTQALEGLARQHKAELEHLLDEHVNETQLLNAQFEKTRGLLQEQQQVLIAKVREWEAVYARRDSRVEDVNRISELEQEVATKDALVQQTVEEMAYIKRELLNREDTYNKTFGRSPNVGVLQVLKPTTLTATPPSLGPPPKLNRKTKPQSFSAMTSGTKPLPPIGASNQQPSYRDLNHLQ</sequence>
<evidence type="ECO:0000256" key="3">
    <source>
        <dbReference type="SAM" id="MobiDB-lite"/>
    </source>
</evidence>
<protein>
    <recommendedName>
        <fullName evidence="4">Protein FAM184A/B N-terminal domain-containing protein</fullName>
    </recommendedName>
</protein>
<organism evidence="5 6">
    <name type="scientific">Saprolegnia parasitica (strain CBS 223.65)</name>
    <dbReference type="NCBI Taxonomy" id="695850"/>
    <lineage>
        <taxon>Eukaryota</taxon>
        <taxon>Sar</taxon>
        <taxon>Stramenopiles</taxon>
        <taxon>Oomycota</taxon>
        <taxon>Saprolegniomycetes</taxon>
        <taxon>Saprolegniales</taxon>
        <taxon>Saprolegniaceae</taxon>
        <taxon>Saprolegnia</taxon>
    </lineage>
</organism>
<feature type="coiled-coil region" evidence="2">
    <location>
        <begin position="615"/>
        <end position="642"/>
    </location>
</feature>
<feature type="coiled-coil region" evidence="2">
    <location>
        <begin position="548"/>
        <end position="582"/>
    </location>
</feature>
<dbReference type="PANTHER" id="PTHR18870:SF9">
    <property type="entry name" value="PROTEIN TAG-278-RELATED"/>
    <property type="match status" value="1"/>
</dbReference>
<dbReference type="KEGG" id="spar:SPRG_10124"/>
<evidence type="ECO:0000313" key="5">
    <source>
        <dbReference type="EMBL" id="KDO24593.1"/>
    </source>
</evidence>
<keyword evidence="1 2" id="KW-0175">Coiled coil</keyword>
<dbReference type="VEuPathDB" id="FungiDB:SPRG_10124"/>
<name>A0A067C236_SAPPC</name>
<dbReference type="Proteomes" id="UP000030745">
    <property type="component" value="Unassembled WGS sequence"/>
</dbReference>
<dbReference type="GeneID" id="24132248"/>